<protein>
    <submittedName>
        <fullName evidence="3">Peptidoglycan-N-acetylglucosamine deacetylase</fullName>
        <ecNumber evidence="3">3.5.1.104</ecNumber>
    </submittedName>
</protein>
<feature type="signal peptide" evidence="1">
    <location>
        <begin position="1"/>
        <end position="22"/>
    </location>
</feature>
<evidence type="ECO:0000259" key="2">
    <source>
        <dbReference type="PROSITE" id="PS51677"/>
    </source>
</evidence>
<accession>A0A140L4J5</accession>
<name>A0A140L4J5_9FIRM</name>
<dbReference type="PATRIC" id="fig|520762.4.peg.1926"/>
<dbReference type="Proteomes" id="UP000070456">
    <property type="component" value="Unassembled WGS sequence"/>
</dbReference>
<dbReference type="EMBL" id="LOEE01000034">
    <property type="protein sequence ID" value="KXG75470.1"/>
    <property type="molecule type" value="Genomic_DNA"/>
</dbReference>
<dbReference type="GO" id="GO:0016810">
    <property type="term" value="F:hydrolase activity, acting on carbon-nitrogen (but not peptide) bonds"/>
    <property type="evidence" value="ECO:0007669"/>
    <property type="project" value="InterPro"/>
</dbReference>
<reference evidence="3 4" key="1">
    <citation type="submission" date="2015-12" db="EMBL/GenBank/DDBJ databases">
        <title>Draft genome sequence of the thermoanaerobe Thermotalea metallivorans, an isolate from the runoff channel of the Great Artesian Basin, Australia.</title>
        <authorList>
            <person name="Patel B.K."/>
        </authorList>
    </citation>
    <scope>NUCLEOTIDE SEQUENCE [LARGE SCALE GENOMIC DNA]</scope>
    <source>
        <strain evidence="3 4">B2-1</strain>
    </source>
</reference>
<dbReference type="PANTHER" id="PTHR10587:SF125">
    <property type="entry name" value="POLYSACCHARIDE DEACETYLASE YHEN-RELATED"/>
    <property type="match status" value="1"/>
</dbReference>
<dbReference type="Gene3D" id="3.20.20.370">
    <property type="entry name" value="Glycoside hydrolase/deacetylase"/>
    <property type="match status" value="1"/>
</dbReference>
<dbReference type="STRING" id="520762.AN619_17340"/>
<dbReference type="OrthoDB" id="258610at2"/>
<feature type="domain" description="NodB homology" evidence="2">
    <location>
        <begin position="185"/>
        <end position="368"/>
    </location>
</feature>
<dbReference type="GO" id="GO:0005975">
    <property type="term" value="P:carbohydrate metabolic process"/>
    <property type="evidence" value="ECO:0007669"/>
    <property type="project" value="InterPro"/>
</dbReference>
<dbReference type="PROSITE" id="PS51677">
    <property type="entry name" value="NODB"/>
    <property type="match status" value="1"/>
</dbReference>
<evidence type="ECO:0000313" key="3">
    <source>
        <dbReference type="EMBL" id="KXG75470.1"/>
    </source>
</evidence>
<dbReference type="CDD" id="cd10944">
    <property type="entry name" value="CE4_SmPgdA_like"/>
    <property type="match status" value="1"/>
</dbReference>
<dbReference type="EC" id="3.5.1.104" evidence="3"/>
<dbReference type="Gene3D" id="3.30.457.10">
    <property type="entry name" value="Copper amine oxidase-like, N-terminal domain"/>
    <property type="match status" value="1"/>
</dbReference>
<dbReference type="SUPFAM" id="SSF55383">
    <property type="entry name" value="Copper amine oxidase, domain N"/>
    <property type="match status" value="1"/>
</dbReference>
<dbReference type="InterPro" id="IPR002509">
    <property type="entry name" value="NODB_dom"/>
</dbReference>
<dbReference type="RefSeq" id="WP_068556325.1">
    <property type="nucleotide sequence ID" value="NZ_LOEE01000034.1"/>
</dbReference>
<dbReference type="InterPro" id="IPR036582">
    <property type="entry name" value="Mao_N_sf"/>
</dbReference>
<dbReference type="Pfam" id="PF01522">
    <property type="entry name" value="Polysacc_deac_1"/>
    <property type="match status" value="1"/>
</dbReference>
<evidence type="ECO:0000313" key="4">
    <source>
        <dbReference type="Proteomes" id="UP000070456"/>
    </source>
</evidence>
<dbReference type="InterPro" id="IPR011330">
    <property type="entry name" value="Glyco_hydro/deAcase_b/a-brl"/>
</dbReference>
<dbReference type="InterPro" id="IPR012854">
    <property type="entry name" value="Cu_amine_oxidase-like_N"/>
</dbReference>
<comment type="caution">
    <text evidence="3">The sequence shown here is derived from an EMBL/GenBank/DDBJ whole genome shotgun (WGS) entry which is preliminary data.</text>
</comment>
<dbReference type="Pfam" id="PF07833">
    <property type="entry name" value="Cu_amine_oxidN1"/>
    <property type="match status" value="1"/>
</dbReference>
<dbReference type="AlphaFoldDB" id="A0A140L4J5"/>
<dbReference type="SUPFAM" id="SSF88713">
    <property type="entry name" value="Glycoside hydrolase/deacetylase"/>
    <property type="match status" value="1"/>
</dbReference>
<keyword evidence="3" id="KW-0378">Hydrolase</keyword>
<dbReference type="InterPro" id="IPR050248">
    <property type="entry name" value="Polysacc_deacetylase_ArnD"/>
</dbReference>
<keyword evidence="1" id="KW-0732">Signal</keyword>
<organism evidence="3 4">
    <name type="scientific">Thermotalea metallivorans</name>
    <dbReference type="NCBI Taxonomy" id="520762"/>
    <lineage>
        <taxon>Bacteria</taxon>
        <taxon>Bacillati</taxon>
        <taxon>Bacillota</taxon>
        <taxon>Clostridia</taxon>
        <taxon>Peptostreptococcales</taxon>
        <taxon>Thermotaleaceae</taxon>
        <taxon>Thermotalea</taxon>
    </lineage>
</organism>
<keyword evidence="4" id="KW-1185">Reference proteome</keyword>
<evidence type="ECO:0000256" key="1">
    <source>
        <dbReference type="SAM" id="SignalP"/>
    </source>
</evidence>
<feature type="chain" id="PRO_5039624953" evidence="1">
    <location>
        <begin position="23"/>
        <end position="384"/>
    </location>
</feature>
<gene>
    <name evidence="3" type="primary">pgdA_3</name>
    <name evidence="3" type="ORF">AN619_17340</name>
</gene>
<dbReference type="PANTHER" id="PTHR10587">
    <property type="entry name" value="GLYCOSYL TRANSFERASE-RELATED"/>
    <property type="match status" value="1"/>
</dbReference>
<proteinExistence type="predicted"/>
<sequence>MKKFILCAVIFTLVFFPFESDARGENINHFIFIVLNDQLISFQDVYPEVKKGTTYVPIRFFAETMGADVKWNHQSGLVLIAKDGKEIILDLATKTLVTDGGIIITDCIYVKYNRIMAPFKLIAQSFGYEVAYIGEGPIARAKNENAQISDGELYLKFKNELVKEKEKIILEIRNREREEFRLKYKIAYITFDDGPSIYTEKLLQILNQYNAKATFFMLSDRIKNYPEIVQRVINEGNTVGLHGVTHDVKKIYKSPSILVSEMDACNRSLQTVTGMRTNLIRVPYGSKPYMTQKYREAVVNAGYKMWDWNVDSQDSLADYVSPLMIVENVKEQVGRRSVPIILLHERQCTVEALPHILDYLKKEGYIFIPIDSRQEPFNFWNKIY</sequence>